<comment type="caution">
    <text evidence="1">The sequence shown here is derived from an EMBL/GenBank/DDBJ whole genome shotgun (WGS) entry which is preliminary data.</text>
</comment>
<organism evidence="1 2">
    <name type="scientific">Novipirellula caenicola</name>
    <dbReference type="NCBI Taxonomy" id="1536901"/>
    <lineage>
        <taxon>Bacteria</taxon>
        <taxon>Pseudomonadati</taxon>
        <taxon>Planctomycetota</taxon>
        <taxon>Planctomycetia</taxon>
        <taxon>Pirellulales</taxon>
        <taxon>Pirellulaceae</taxon>
        <taxon>Novipirellula</taxon>
    </lineage>
</organism>
<reference evidence="1 2" key="1">
    <citation type="submission" date="2024-02" db="EMBL/GenBank/DDBJ databases">
        <title>Rhodopirellula caenicola NBRC 110016.</title>
        <authorList>
            <person name="Ichikawa N."/>
            <person name="Katano-Makiyama Y."/>
            <person name="Hidaka K."/>
        </authorList>
    </citation>
    <scope>NUCLEOTIDE SEQUENCE [LARGE SCALE GENOMIC DNA]</scope>
    <source>
        <strain evidence="1 2">NBRC 110016</strain>
    </source>
</reference>
<dbReference type="Proteomes" id="UP001416858">
    <property type="component" value="Unassembled WGS sequence"/>
</dbReference>
<evidence type="ECO:0000313" key="2">
    <source>
        <dbReference type="Proteomes" id="UP001416858"/>
    </source>
</evidence>
<name>A0ABP9VLY3_9BACT</name>
<protein>
    <submittedName>
        <fullName evidence="1">Uncharacterized protein</fullName>
    </submittedName>
</protein>
<evidence type="ECO:0000313" key="1">
    <source>
        <dbReference type="EMBL" id="GAA5505671.1"/>
    </source>
</evidence>
<dbReference type="EMBL" id="BAABRO010000002">
    <property type="protein sequence ID" value="GAA5505671.1"/>
    <property type="molecule type" value="Genomic_DNA"/>
</dbReference>
<keyword evidence="2" id="KW-1185">Reference proteome</keyword>
<gene>
    <name evidence="1" type="ORF">Rcae01_01116</name>
</gene>
<sequence>MLACVDLPVVGSASGKPGALEWSGAGSRSVNFERFTHRNRAGHRAASATKVDGIGRLAMIEMDLHDAVNLFFSHRIVA</sequence>
<proteinExistence type="predicted"/>
<accession>A0ABP9VLY3</accession>